<sequence>MGPQGVCLLRHLSFSCSLTPPIPCPTILLSRSLNKAVKSKQDQIQRLEDEISRDSERRVQLDKKVEELSADTEDYRQSIDEHNKVFYEMKKRKDQLQSERNEHWRKENNLQQNVSTLKEELSRADQSLRSMAGKPILNGRDSVQKVLDTFRERGGHLGEIATQYYGLLIENFECERSIYTAVEVTAGNKLFHHIVESDKIGTQILKEMNKQKLPGEVTFMPLNRLTVKDIDYPQTNDAIPMVSKLTYSDRYLKALKYIFGRTLICRNLEVATHLARSTRLDCVTLDVISKGSLTGGYFNTSRSRLEIQKARSELRDQITSAETELRTLQETLRNTEQEINKIVSEMQKTEIKNSKAKNLFEKVKTDIRLMKEELSGLERTKQPKERSLSQLKANLEAMMATKEGLESELHQDLMATLSVQDQREVDQLNDDIRRLTQENKEAFTRRMKLEADKNKLENLLTNNLHRRKDELVQALQEISVEDRKRQLEHSQSEIQRVDSRIEEVAVQFKEVEKKVVEHQKKEKSLKAELEKLKLKEKEVMERMEEDAKDLEKMASKQNLLHQKIDECTKKIRDLGSLPLMPLTNTREAVCNNNFILSQNLATKQLFKKLETANTELKKYSHVNKKALDQFISFSEQKEKLVSRKEELDRGYDKIKELMSVLEHRKYEAIQFTFKQVSKYFSEVFKKLAPQGHAQLVMKSDQDEESEQEEQGTVDNFTGVGIRVSFTGRNAEMREMNQLSGGQKSLVALALIFAIQKHFAQHRKAVADMIHELSKDAQFITTTFRPELLEHANKFYGVKFRNKVSHVECVSREEAYDFVEDDQTHG</sequence>
<dbReference type="SMART" id="SM00968">
    <property type="entry name" value="SMC_hinge"/>
    <property type="match status" value="1"/>
</dbReference>
<keyword evidence="1 2" id="KW-0175">Coiled coil</keyword>
<organism evidence="4 5">
    <name type="scientific">Penaeus vannamei</name>
    <name type="common">Whiteleg shrimp</name>
    <name type="synonym">Litopenaeus vannamei</name>
    <dbReference type="NCBI Taxonomy" id="6689"/>
    <lineage>
        <taxon>Eukaryota</taxon>
        <taxon>Metazoa</taxon>
        <taxon>Ecdysozoa</taxon>
        <taxon>Arthropoda</taxon>
        <taxon>Crustacea</taxon>
        <taxon>Multicrustacea</taxon>
        <taxon>Malacostraca</taxon>
        <taxon>Eumalacostraca</taxon>
        <taxon>Eucarida</taxon>
        <taxon>Decapoda</taxon>
        <taxon>Dendrobranchiata</taxon>
        <taxon>Penaeoidea</taxon>
        <taxon>Penaeidae</taxon>
        <taxon>Penaeus</taxon>
    </lineage>
</organism>
<evidence type="ECO:0000313" key="4">
    <source>
        <dbReference type="EMBL" id="ROT77335.1"/>
    </source>
</evidence>
<evidence type="ECO:0000256" key="1">
    <source>
        <dbReference type="ARBA" id="ARBA00023054"/>
    </source>
</evidence>
<dbReference type="PANTHER" id="PTHR43977">
    <property type="entry name" value="STRUCTURAL MAINTENANCE OF CHROMOSOMES PROTEIN 3"/>
    <property type="match status" value="1"/>
</dbReference>
<feature type="domain" description="SMC hinge" evidence="3">
    <location>
        <begin position="162"/>
        <end position="275"/>
    </location>
</feature>
<protein>
    <submittedName>
        <fullName evidence="4">Structural maintenance of chromosome protein 3</fullName>
    </submittedName>
</protein>
<dbReference type="Proteomes" id="UP000283509">
    <property type="component" value="Unassembled WGS sequence"/>
</dbReference>
<dbReference type="AlphaFoldDB" id="A0A3R7N4X3"/>
<dbReference type="GO" id="GO:0005524">
    <property type="term" value="F:ATP binding"/>
    <property type="evidence" value="ECO:0007669"/>
    <property type="project" value="InterPro"/>
</dbReference>
<dbReference type="SUPFAM" id="SSF52540">
    <property type="entry name" value="P-loop containing nucleoside triphosphate hydrolases"/>
    <property type="match status" value="1"/>
</dbReference>
<comment type="caution">
    <text evidence="4">The sequence shown here is derived from an EMBL/GenBank/DDBJ whole genome shotgun (WGS) entry which is preliminary data.</text>
</comment>
<feature type="coiled-coil region" evidence="2">
    <location>
        <begin position="30"/>
        <end position="127"/>
    </location>
</feature>
<dbReference type="EMBL" id="QCYY01001538">
    <property type="protein sequence ID" value="ROT77335.1"/>
    <property type="molecule type" value="Genomic_DNA"/>
</dbReference>
<dbReference type="InterPro" id="IPR036277">
    <property type="entry name" value="SMC_hinge_sf"/>
</dbReference>
<evidence type="ECO:0000313" key="5">
    <source>
        <dbReference type="Proteomes" id="UP000283509"/>
    </source>
</evidence>
<dbReference type="InterPro" id="IPR010935">
    <property type="entry name" value="SMC_hinge"/>
</dbReference>
<dbReference type="InterPro" id="IPR027417">
    <property type="entry name" value="P-loop_NTPase"/>
</dbReference>
<feature type="coiled-coil region" evidence="2">
    <location>
        <begin position="494"/>
        <end position="560"/>
    </location>
</feature>
<accession>A0A3R7N4X3</accession>
<proteinExistence type="predicted"/>
<feature type="coiled-coil region" evidence="2">
    <location>
        <begin position="304"/>
        <end position="459"/>
    </location>
</feature>
<dbReference type="FunFam" id="1.20.1060.20:FF:000002">
    <property type="entry name" value="Structural maintenance of chromosomes 3"/>
    <property type="match status" value="1"/>
</dbReference>
<dbReference type="OrthoDB" id="431497at2759"/>
<dbReference type="SUPFAM" id="SSF75553">
    <property type="entry name" value="Smc hinge domain"/>
    <property type="match status" value="1"/>
</dbReference>
<reference evidence="4 5" key="1">
    <citation type="submission" date="2018-04" db="EMBL/GenBank/DDBJ databases">
        <authorList>
            <person name="Zhang X."/>
            <person name="Yuan J."/>
            <person name="Li F."/>
            <person name="Xiang J."/>
        </authorList>
    </citation>
    <scope>NUCLEOTIDE SEQUENCE [LARGE SCALE GENOMIC DNA]</scope>
    <source>
        <tissue evidence="4">Muscle</tissue>
    </source>
</reference>
<evidence type="ECO:0000259" key="3">
    <source>
        <dbReference type="SMART" id="SM00968"/>
    </source>
</evidence>
<dbReference type="STRING" id="6689.A0A3R7N4X3"/>
<dbReference type="GO" id="GO:0051276">
    <property type="term" value="P:chromosome organization"/>
    <property type="evidence" value="ECO:0007669"/>
    <property type="project" value="InterPro"/>
</dbReference>
<dbReference type="Pfam" id="PF06470">
    <property type="entry name" value="SMC_hinge"/>
    <property type="match status" value="1"/>
</dbReference>
<evidence type="ECO:0000256" key="2">
    <source>
        <dbReference type="SAM" id="Coils"/>
    </source>
</evidence>
<name>A0A3R7N4X3_PENVA</name>
<keyword evidence="5" id="KW-1185">Reference proteome</keyword>
<reference evidence="4 5" key="2">
    <citation type="submission" date="2019-01" db="EMBL/GenBank/DDBJ databases">
        <title>The decoding of complex shrimp genome reveals the adaptation for benthos swimmer, frequently molting mechanism and breeding impact on genome.</title>
        <authorList>
            <person name="Sun Y."/>
            <person name="Gao Y."/>
            <person name="Yu Y."/>
        </authorList>
    </citation>
    <scope>NUCLEOTIDE SEQUENCE [LARGE SCALE GENOMIC DNA]</scope>
    <source>
        <tissue evidence="4">Muscle</tissue>
    </source>
</reference>
<dbReference type="Gene3D" id="1.20.1060.20">
    <property type="match status" value="1"/>
</dbReference>
<gene>
    <name evidence="4" type="ORF">C7M84_004036</name>
</gene>
<dbReference type="GO" id="GO:0005694">
    <property type="term" value="C:chromosome"/>
    <property type="evidence" value="ECO:0007669"/>
    <property type="project" value="InterPro"/>
</dbReference>
<dbReference type="Gene3D" id="3.40.50.300">
    <property type="entry name" value="P-loop containing nucleotide triphosphate hydrolases"/>
    <property type="match status" value="2"/>
</dbReference>
<dbReference type="Gene3D" id="3.30.70.1620">
    <property type="match status" value="1"/>
</dbReference>